<evidence type="ECO:0000313" key="5">
    <source>
        <dbReference type="Proteomes" id="UP001300502"/>
    </source>
</evidence>
<evidence type="ECO:0000313" key="4">
    <source>
        <dbReference type="EMBL" id="KAK4525307.1"/>
    </source>
</evidence>
<evidence type="ECO:0000259" key="3">
    <source>
        <dbReference type="SMART" id="SM00746"/>
    </source>
</evidence>
<name>A0AAV9ID55_9RHOD</name>
<feature type="domain" description="TRASH" evidence="3">
    <location>
        <begin position="6"/>
        <end position="44"/>
    </location>
</feature>
<dbReference type="EMBL" id="JANCYU010000029">
    <property type="protein sequence ID" value="KAK4525307.1"/>
    <property type="molecule type" value="Genomic_DNA"/>
</dbReference>
<dbReference type="InterPro" id="IPR038630">
    <property type="entry name" value="L24e/L24_sf"/>
</dbReference>
<keyword evidence="5" id="KW-1185">Reference proteome</keyword>
<dbReference type="GO" id="GO:0042273">
    <property type="term" value="P:ribosomal large subunit biogenesis"/>
    <property type="evidence" value="ECO:0007669"/>
    <property type="project" value="TreeGrafter"/>
</dbReference>
<comment type="similarity">
    <text evidence="1">Belongs to the eukaryotic ribosomal protein eL24 family.</text>
</comment>
<dbReference type="PANTHER" id="PTHR10792:SF8">
    <property type="entry name" value="RIBOSOME BIOGENESIS PROTEIN RLP24-RELATED"/>
    <property type="match status" value="1"/>
</dbReference>
<evidence type="ECO:0000256" key="1">
    <source>
        <dbReference type="ARBA" id="ARBA00005647"/>
    </source>
</evidence>
<dbReference type="CDD" id="cd00472">
    <property type="entry name" value="Ribosomal_L24e_L24"/>
    <property type="match status" value="1"/>
</dbReference>
<evidence type="ECO:0000256" key="2">
    <source>
        <dbReference type="ARBA" id="ARBA00022517"/>
    </source>
</evidence>
<dbReference type="InterPro" id="IPR000988">
    <property type="entry name" value="Ribosomal_eL24-rel_N"/>
</dbReference>
<dbReference type="Pfam" id="PF01246">
    <property type="entry name" value="Ribosomal_L24e"/>
    <property type="match status" value="1"/>
</dbReference>
<dbReference type="AlphaFoldDB" id="A0AAV9ID55"/>
<dbReference type="InterPro" id="IPR056366">
    <property type="entry name" value="Ribosomal_eL24"/>
</dbReference>
<gene>
    <name evidence="4" type="ORF">GAYE_SCF09G3215</name>
</gene>
<comment type="caution">
    <text evidence="4">The sequence shown here is derived from an EMBL/GenBank/DDBJ whole genome shotgun (WGS) entry which is preliminary data.</text>
</comment>
<protein>
    <recommendedName>
        <fullName evidence="3">TRASH domain-containing protein</fullName>
    </recommendedName>
</protein>
<organism evidence="4 5">
    <name type="scientific">Galdieria yellowstonensis</name>
    <dbReference type="NCBI Taxonomy" id="3028027"/>
    <lineage>
        <taxon>Eukaryota</taxon>
        <taxon>Rhodophyta</taxon>
        <taxon>Bangiophyceae</taxon>
        <taxon>Galdieriales</taxon>
        <taxon>Galdieriaceae</taxon>
        <taxon>Galdieria</taxon>
    </lineage>
</organism>
<reference evidence="4 5" key="1">
    <citation type="submission" date="2022-07" db="EMBL/GenBank/DDBJ databases">
        <title>Genome-wide signatures of adaptation to extreme environments.</title>
        <authorList>
            <person name="Cho C.H."/>
            <person name="Yoon H.S."/>
        </authorList>
    </citation>
    <scope>NUCLEOTIDE SEQUENCE [LARGE SCALE GENOMIC DNA]</scope>
    <source>
        <strain evidence="4 5">108.79 E11</strain>
    </source>
</reference>
<accession>A0AAV9ID55</accession>
<dbReference type="FunFam" id="2.30.170.20:FF:000001">
    <property type="entry name" value="probable ribosome biogenesis protein RLP24"/>
    <property type="match status" value="1"/>
</dbReference>
<dbReference type="GO" id="GO:0003735">
    <property type="term" value="F:structural constituent of ribosome"/>
    <property type="evidence" value="ECO:0007669"/>
    <property type="project" value="InterPro"/>
</dbReference>
<dbReference type="SUPFAM" id="SSF57716">
    <property type="entry name" value="Glucocorticoid receptor-like (DNA-binding domain)"/>
    <property type="match status" value="1"/>
</dbReference>
<dbReference type="Gene3D" id="2.30.170.20">
    <property type="entry name" value="Ribosomal protein L24e"/>
    <property type="match status" value="1"/>
</dbReference>
<dbReference type="Proteomes" id="UP001300502">
    <property type="component" value="Unassembled WGS sequence"/>
</dbReference>
<keyword evidence="2" id="KW-0690">Ribosome biogenesis</keyword>
<sequence length="167" mass="19884">MRLEKCYICSSTVYPGHGIQFIRNDAKVFRFCRSKCRKTFHMKRNPRYLKWTKAYRKSHGKEMAVDSTFEFERKRQRIERYDRELVGKTIQAIQKVDAVRTKREKEYYKNRMKQAKKQSQKTAVRELEKGISLIEPDILRVNQAVKAKDAVQQSVAMLDEDRQANDS</sequence>
<dbReference type="SMART" id="SM00746">
    <property type="entry name" value="TRASH"/>
    <property type="match status" value="1"/>
</dbReference>
<proteinExistence type="inferred from homology"/>
<dbReference type="GO" id="GO:0005730">
    <property type="term" value="C:nucleolus"/>
    <property type="evidence" value="ECO:0007669"/>
    <property type="project" value="TreeGrafter"/>
</dbReference>
<dbReference type="InterPro" id="IPR011017">
    <property type="entry name" value="TRASH_dom"/>
</dbReference>
<dbReference type="PANTHER" id="PTHR10792">
    <property type="entry name" value="60S RIBOSOMAL PROTEIN L24"/>
    <property type="match status" value="1"/>
</dbReference>